<dbReference type="GO" id="GO:0016791">
    <property type="term" value="F:phosphatase activity"/>
    <property type="evidence" value="ECO:0007669"/>
    <property type="project" value="UniProtKB-ARBA"/>
</dbReference>
<dbReference type="NCBIfam" id="TIGR01484">
    <property type="entry name" value="HAD-SF-IIB"/>
    <property type="match status" value="1"/>
</dbReference>
<dbReference type="KEGG" id="mgx:CM1_01590"/>
<dbReference type="RefSeq" id="WP_014894446.1">
    <property type="nucleotide sequence ID" value="NC_018497.1"/>
</dbReference>
<dbReference type="SUPFAM" id="SSF56784">
    <property type="entry name" value="HAD-like"/>
    <property type="match status" value="1"/>
</dbReference>
<dbReference type="InterPro" id="IPR000150">
    <property type="entry name" value="Cof"/>
</dbReference>
<proteinExistence type="inferred from homology"/>
<accession>A0ABC7ZIZ0</accession>
<dbReference type="InterPro" id="IPR023214">
    <property type="entry name" value="HAD_sf"/>
</dbReference>
<dbReference type="PANTHER" id="PTHR10000:SF8">
    <property type="entry name" value="HAD SUPERFAMILY HYDROLASE-LIKE, TYPE 3"/>
    <property type="match status" value="1"/>
</dbReference>
<dbReference type="Gene3D" id="3.40.50.1000">
    <property type="entry name" value="HAD superfamily/HAD-like"/>
    <property type="match status" value="1"/>
</dbReference>
<dbReference type="PROSITE" id="PS01229">
    <property type="entry name" value="COF_2"/>
    <property type="match status" value="1"/>
</dbReference>
<comment type="cofactor">
    <cofactor evidence="1">
        <name>Mg(2+)</name>
        <dbReference type="ChEBI" id="CHEBI:18420"/>
    </cofactor>
</comment>
<dbReference type="InterPro" id="IPR006379">
    <property type="entry name" value="HAD-SF_hydro_IIB"/>
</dbReference>
<dbReference type="PROSITE" id="PS01228">
    <property type="entry name" value="COF_1"/>
    <property type="match status" value="1"/>
</dbReference>
<dbReference type="Pfam" id="PF08282">
    <property type="entry name" value="Hydrolase_3"/>
    <property type="match status" value="1"/>
</dbReference>
<comment type="similarity">
    <text evidence="2">Belongs to the HAD-like hydrolase superfamily. Cof family.</text>
</comment>
<name>A0ABC7ZIZ0_MYCGT</name>
<dbReference type="InterPro" id="IPR036412">
    <property type="entry name" value="HAD-like_sf"/>
</dbReference>
<evidence type="ECO:0000256" key="2">
    <source>
        <dbReference type="ARBA" id="ARBA00034778"/>
    </source>
</evidence>
<dbReference type="AlphaFoldDB" id="A0ABC7ZIZ0"/>
<evidence type="ECO:0000256" key="1">
    <source>
        <dbReference type="ARBA" id="ARBA00001946"/>
    </source>
</evidence>
<evidence type="ECO:0000313" key="4">
    <source>
        <dbReference type="Proteomes" id="UP000005254"/>
    </source>
</evidence>
<organism evidence="3 4">
    <name type="scientific">Mycoplasmoides genitalium M6320</name>
    <dbReference type="NCBI Taxonomy" id="662945"/>
    <lineage>
        <taxon>Bacteria</taxon>
        <taxon>Bacillati</taxon>
        <taxon>Mycoplasmatota</taxon>
        <taxon>Mycoplasmoidales</taxon>
        <taxon>Mycoplasmoidaceae</taxon>
        <taxon>Mycoplasmoides</taxon>
    </lineage>
</organism>
<dbReference type="NCBIfam" id="TIGR00099">
    <property type="entry name" value="Cof-subfamily"/>
    <property type="match status" value="1"/>
</dbReference>
<dbReference type="PANTHER" id="PTHR10000">
    <property type="entry name" value="PHOSPHOSERINE PHOSPHATASE"/>
    <property type="match status" value="1"/>
</dbReference>
<gene>
    <name evidence="3" type="ORF">CM1_01590</name>
</gene>
<reference evidence="3 4" key="1">
    <citation type="journal article" date="2012" name="J. Bacteriol.">
        <title>Draft Genome Sequences of Four Axenic Mycoplasma genitalium Strains Isolated from Denmark, Japan, and Australia.</title>
        <authorList>
            <person name="McGowin C.L."/>
            <person name="Ma L."/>
            <person name="Jensen J.S."/>
            <person name="Mancuso M.M."/>
            <person name="Hamasuna R."/>
            <person name="Adegboye D."/>
            <person name="Martin D.H."/>
        </authorList>
    </citation>
    <scope>NUCLEOTIDE SEQUENCE [LARGE SCALE GENOMIC DNA]</scope>
    <source>
        <strain evidence="3 4">M6320</strain>
    </source>
</reference>
<protein>
    <submittedName>
        <fullName evidence="3">Cof-like hydrolase</fullName>
    </submittedName>
</protein>
<dbReference type="Proteomes" id="UP000005254">
    <property type="component" value="Chromosome"/>
</dbReference>
<evidence type="ECO:0000313" key="3">
    <source>
        <dbReference type="EMBL" id="AFQ04088.1"/>
    </source>
</evidence>
<dbReference type="EMBL" id="CP003772">
    <property type="protein sequence ID" value="AFQ04088.1"/>
    <property type="molecule type" value="Genomic_DNA"/>
</dbReference>
<dbReference type="Gene3D" id="3.30.1240.10">
    <property type="match status" value="1"/>
</dbReference>
<sequence length="291" mass="33405">MKNEIKYLYSDLDGTIVSWNPKTEFVYQNKSYKNFHEVSDATISAFYRLQQKGIKVGIVTGRDYCRVLWLEKQLRTGLPTITLDGAIIFYQNEILSQTYLDDRFIEGINNIVKRFPEAAYKLNSGWISYFTKNPSVIFEIDYAFLGYFNPNTKLQKKFIDSTENWDLNKLKVNQVYFDIDTCPLAMQKEIIELISVSDVNAKIYEHSMYIIKNGVSKASALQSLNQFAIPITKDNTIVCGDGDNDIEIMQWAKHSVSLIGSNPKCFALAKYHTDSVDNDGIANWIEKNLLC</sequence>